<organism evidence="1 2">
    <name type="scientific">Coffea canephora</name>
    <name type="common">Robusta coffee</name>
    <dbReference type="NCBI Taxonomy" id="49390"/>
    <lineage>
        <taxon>Eukaryota</taxon>
        <taxon>Viridiplantae</taxon>
        <taxon>Streptophyta</taxon>
        <taxon>Embryophyta</taxon>
        <taxon>Tracheophyta</taxon>
        <taxon>Spermatophyta</taxon>
        <taxon>Magnoliopsida</taxon>
        <taxon>eudicotyledons</taxon>
        <taxon>Gunneridae</taxon>
        <taxon>Pentapetalae</taxon>
        <taxon>asterids</taxon>
        <taxon>lamiids</taxon>
        <taxon>Gentianales</taxon>
        <taxon>Rubiaceae</taxon>
        <taxon>Ixoroideae</taxon>
        <taxon>Gardenieae complex</taxon>
        <taxon>Bertiereae - Coffeeae clade</taxon>
        <taxon>Coffeeae</taxon>
        <taxon>Coffea</taxon>
    </lineage>
</organism>
<evidence type="ECO:0000313" key="2">
    <source>
        <dbReference type="Proteomes" id="UP000295252"/>
    </source>
</evidence>
<dbReference type="Pfam" id="PF08284">
    <property type="entry name" value="RVP_2"/>
    <property type="match status" value="2"/>
</dbReference>
<gene>
    <name evidence="1" type="ORF">GSCOC_T00003062001</name>
</gene>
<dbReference type="OMA" id="HYAYIDC"/>
<accession>A0A068VB10</accession>
<proteinExistence type="predicted"/>
<keyword evidence="2" id="KW-1185">Reference proteome</keyword>
<dbReference type="AlphaFoldDB" id="A0A068VB10"/>
<dbReference type="EMBL" id="HG739273">
    <property type="protein sequence ID" value="CDP17926.1"/>
    <property type="molecule type" value="Genomic_DNA"/>
</dbReference>
<dbReference type="Gramene" id="CDP17926">
    <property type="protein sequence ID" value="CDP17926"/>
    <property type="gene ID" value="GSCOC_T00003062001"/>
</dbReference>
<dbReference type="Proteomes" id="UP000295252">
    <property type="component" value="Unassembled WGS sequence"/>
</dbReference>
<dbReference type="PhylomeDB" id="A0A068VB10"/>
<evidence type="ECO:0000313" key="1">
    <source>
        <dbReference type="EMBL" id="CDP17926.1"/>
    </source>
</evidence>
<reference evidence="2" key="1">
    <citation type="journal article" date="2014" name="Science">
        <title>The coffee genome provides insight into the convergent evolution of caffeine biosynthesis.</title>
        <authorList>
            <person name="Denoeud F."/>
            <person name="Carretero-Paulet L."/>
            <person name="Dereeper A."/>
            <person name="Droc G."/>
            <person name="Guyot R."/>
            <person name="Pietrella M."/>
            <person name="Zheng C."/>
            <person name="Alberti A."/>
            <person name="Anthony F."/>
            <person name="Aprea G."/>
            <person name="Aury J.M."/>
            <person name="Bento P."/>
            <person name="Bernard M."/>
            <person name="Bocs S."/>
            <person name="Campa C."/>
            <person name="Cenci A."/>
            <person name="Combes M.C."/>
            <person name="Crouzillat D."/>
            <person name="Da Silva C."/>
            <person name="Daddiego L."/>
            <person name="De Bellis F."/>
            <person name="Dussert S."/>
            <person name="Garsmeur O."/>
            <person name="Gayraud T."/>
            <person name="Guignon V."/>
            <person name="Jahn K."/>
            <person name="Jamilloux V."/>
            <person name="Joet T."/>
            <person name="Labadie K."/>
            <person name="Lan T."/>
            <person name="Leclercq J."/>
            <person name="Lepelley M."/>
            <person name="Leroy T."/>
            <person name="Li L.T."/>
            <person name="Librado P."/>
            <person name="Lopez L."/>
            <person name="Munoz A."/>
            <person name="Noel B."/>
            <person name="Pallavicini A."/>
            <person name="Perrotta G."/>
            <person name="Poncet V."/>
            <person name="Pot D."/>
            <person name="Priyono X."/>
            <person name="Rigoreau M."/>
            <person name="Rouard M."/>
            <person name="Rozas J."/>
            <person name="Tranchant-Dubreuil C."/>
            <person name="VanBuren R."/>
            <person name="Zhang Q."/>
            <person name="Andrade A.C."/>
            <person name="Argout X."/>
            <person name="Bertrand B."/>
            <person name="de Kochko A."/>
            <person name="Graziosi G."/>
            <person name="Henry R.J."/>
            <person name="Jayarama X."/>
            <person name="Ming R."/>
            <person name="Nagai C."/>
            <person name="Rounsley S."/>
            <person name="Sankoff D."/>
            <person name="Giuliano G."/>
            <person name="Albert V.A."/>
            <person name="Wincker P."/>
            <person name="Lashermes P."/>
        </authorList>
    </citation>
    <scope>NUCLEOTIDE SEQUENCE [LARGE SCALE GENOMIC DNA]</scope>
    <source>
        <strain evidence="2">cv. DH200-94</strain>
    </source>
</reference>
<name>A0A068VB10_COFCA</name>
<dbReference type="InParanoid" id="A0A068VB10"/>
<sequence>MTNFEVRTSDNVVTGMFLVNSMPAYVLFDCGASHLFVIKRFTKHPYLVQINMSDFDVILGVDWFTRHYAYIDCRGKKAHLDYVVDVEKEEKLDKIPIVKNFLDVFPDDLPRLPLKREIEFEINIDPTVALYLRLSLGWLLLS</sequence>
<dbReference type="OrthoDB" id="1751327at2759"/>
<protein>
    <submittedName>
        <fullName evidence="1">DH200=94 genomic scaffold, scaffold_189</fullName>
    </submittedName>
</protein>
<dbReference type="STRING" id="49390.A0A068VB10"/>